<evidence type="ECO:0000313" key="1">
    <source>
        <dbReference type="EMBL" id="MDH0364224.1"/>
    </source>
</evidence>
<dbReference type="RefSeq" id="WP_279860381.1">
    <property type="nucleotide sequence ID" value="NZ_JAODZU010000018.1"/>
</dbReference>
<reference evidence="1" key="1">
    <citation type="submission" date="2022-09" db="EMBL/GenBank/DDBJ databases">
        <title>Intensive care unit water sources are persistently colonized with multi-drug resistant bacteria and are the site of extensive horizontal gene transfer of antibiotic resistance genes.</title>
        <authorList>
            <person name="Diorio-Toth L."/>
        </authorList>
    </citation>
    <scope>NUCLEOTIDE SEQUENCE</scope>
    <source>
        <strain evidence="1">GD04130</strain>
    </source>
</reference>
<name>A0AA42HTD9_9BURK</name>
<organism evidence="1 2">
    <name type="scientific">Comamonas aquatica</name>
    <dbReference type="NCBI Taxonomy" id="225991"/>
    <lineage>
        <taxon>Bacteria</taxon>
        <taxon>Pseudomonadati</taxon>
        <taxon>Pseudomonadota</taxon>
        <taxon>Betaproteobacteria</taxon>
        <taxon>Burkholderiales</taxon>
        <taxon>Comamonadaceae</taxon>
        <taxon>Comamonas</taxon>
    </lineage>
</organism>
<dbReference type="AlphaFoldDB" id="A0AA42HTD9"/>
<sequence>METELIAGIAPLENDAALLQSLEEAVNPHFGGSDMVIGLRNQDGKLYRRITVSGLGNFLGAVEALAGSGLTDELEHATGMRERCDAIFSMA</sequence>
<protein>
    <submittedName>
        <fullName evidence="1">Uncharacterized protein</fullName>
    </submittedName>
</protein>
<proteinExistence type="predicted"/>
<accession>A0AA42HTD9</accession>
<evidence type="ECO:0000313" key="2">
    <source>
        <dbReference type="Proteomes" id="UP001158297"/>
    </source>
</evidence>
<gene>
    <name evidence="1" type="ORF">N7330_14370</name>
</gene>
<dbReference type="EMBL" id="JAODZU010000018">
    <property type="protein sequence ID" value="MDH0364224.1"/>
    <property type="molecule type" value="Genomic_DNA"/>
</dbReference>
<dbReference type="Proteomes" id="UP001158297">
    <property type="component" value="Unassembled WGS sequence"/>
</dbReference>
<comment type="caution">
    <text evidence="1">The sequence shown here is derived from an EMBL/GenBank/DDBJ whole genome shotgun (WGS) entry which is preliminary data.</text>
</comment>